<feature type="compositionally biased region" description="Basic and acidic residues" evidence="1">
    <location>
        <begin position="367"/>
        <end position="377"/>
    </location>
</feature>
<dbReference type="InterPro" id="IPR008974">
    <property type="entry name" value="TRAF-like"/>
</dbReference>
<dbReference type="InterPro" id="IPR002083">
    <property type="entry name" value="MATH/TRAF_dom"/>
</dbReference>
<evidence type="ECO:0000313" key="4">
    <source>
        <dbReference type="Proteomes" id="UP001222932"/>
    </source>
</evidence>
<proteinExistence type="predicted"/>
<protein>
    <recommendedName>
        <fullName evidence="2">MATH domain-containing protein</fullName>
    </recommendedName>
</protein>
<accession>A0AAD3TT65</accession>
<keyword evidence="4" id="KW-1185">Reference proteome</keyword>
<feature type="compositionally biased region" description="Low complexity" evidence="1">
    <location>
        <begin position="392"/>
        <end position="402"/>
    </location>
</feature>
<feature type="region of interest" description="Disordered" evidence="1">
    <location>
        <begin position="307"/>
        <end position="441"/>
    </location>
</feature>
<feature type="domain" description="MATH" evidence="2">
    <location>
        <begin position="33"/>
        <end position="184"/>
    </location>
</feature>
<name>A0AAD3TT65_9TREE</name>
<evidence type="ECO:0000313" key="3">
    <source>
        <dbReference type="EMBL" id="GMK56447.1"/>
    </source>
</evidence>
<dbReference type="Proteomes" id="UP001222932">
    <property type="component" value="Unassembled WGS sequence"/>
</dbReference>
<dbReference type="Gene3D" id="3.30.710.10">
    <property type="entry name" value="Potassium Channel Kv1.1, Chain A"/>
    <property type="match status" value="1"/>
</dbReference>
<dbReference type="AlphaFoldDB" id="A0AAD3TT65"/>
<evidence type="ECO:0000259" key="2">
    <source>
        <dbReference type="PROSITE" id="PS50144"/>
    </source>
</evidence>
<dbReference type="EMBL" id="BTCM01000003">
    <property type="protein sequence ID" value="GMK56447.1"/>
    <property type="molecule type" value="Genomic_DNA"/>
</dbReference>
<dbReference type="InterPro" id="IPR011333">
    <property type="entry name" value="SKP1/BTB/POZ_sf"/>
</dbReference>
<comment type="caution">
    <text evidence="3">The sequence shown here is derived from an EMBL/GenBank/DDBJ whole genome shotgun (WGS) entry which is preliminary data.</text>
</comment>
<dbReference type="PROSITE" id="PS50144">
    <property type="entry name" value="MATH"/>
    <property type="match status" value="1"/>
</dbReference>
<dbReference type="SUPFAM" id="SSF49599">
    <property type="entry name" value="TRAF domain-like"/>
    <property type="match status" value="1"/>
</dbReference>
<gene>
    <name evidence="3" type="ORF">CspeluHIS016_0302870</name>
</gene>
<feature type="compositionally biased region" description="Acidic residues" evidence="1">
    <location>
        <begin position="314"/>
        <end position="333"/>
    </location>
</feature>
<reference evidence="3" key="2">
    <citation type="submission" date="2023-06" db="EMBL/GenBank/DDBJ databases">
        <authorList>
            <person name="Kobayashi Y."/>
            <person name="Kayamori A."/>
            <person name="Aoki K."/>
            <person name="Shiwa Y."/>
            <person name="Fujita N."/>
            <person name="Sugita T."/>
            <person name="Iwasaki W."/>
            <person name="Tanaka N."/>
            <person name="Takashima M."/>
        </authorList>
    </citation>
    <scope>NUCLEOTIDE SEQUENCE</scope>
    <source>
        <strain evidence="3">HIS016</strain>
    </source>
</reference>
<sequence>MAAAAGPGAAAALAASTSRADGAAAPEFNETTTVMLEWKLSGLRAMYDSSKGDAKSKCIKSAIFGDPDNLWEVLFYPNSGVKEKDTDQYLSSLYLWCVPTQQERENALGSKWVRKGLWWFRFEVRAANDSGKPVVLGAAKDASNHTFAAETATNWGWQKFATRDSLFKHPLVEQNDYFTIICTITSQPQPPAGHWLGLGIPQRPDQPTAVSGWTGTGWTGSGGASGGVGGGTYAAGGPKRVVPRDLISSVGEMLDDPLYSDIEFVIPAPKGTAPGGKRAAPRKIYAIKKLLNRCEYFDAMFHGGFGENDSNLSDGDDDGLDPLSDSDGEDEAVDLVKGPHSGIPRVSGHPYDDQNVSNGANTPPGRDGNRTFLRNEQDNDDGADEGSHDGAETSASGQSSQHSESDDEEPDGSGAGRDQAVAAASVLQTSRKRAREESGVVAGPRKTRVIVRDSAWSTWWAVLYWLYTDVVYFAPLSSSFGDPKSTTETSARSRREWTAQWLAERGMTDEAGEGPVGPRPVSAKAVYRLADKLDLPALKLRAFQHIISQLTPYNIPAEVFSRFSSMFDEVRKLAYFLKHWAEIKKSDAMTNIWSQIRSGKHVGFEEVWPVIMSQLDYRSTT</sequence>
<dbReference type="PANTHER" id="PTHR24413">
    <property type="entry name" value="SPECKLE-TYPE POZ PROTEIN"/>
    <property type="match status" value="1"/>
</dbReference>
<evidence type="ECO:0000256" key="1">
    <source>
        <dbReference type="SAM" id="MobiDB-lite"/>
    </source>
</evidence>
<dbReference type="CDD" id="cd00121">
    <property type="entry name" value="MATH"/>
    <property type="match status" value="1"/>
</dbReference>
<organism evidence="3 4">
    <name type="scientific">Cutaneotrichosporon spelunceum</name>
    <dbReference type="NCBI Taxonomy" id="1672016"/>
    <lineage>
        <taxon>Eukaryota</taxon>
        <taxon>Fungi</taxon>
        <taxon>Dikarya</taxon>
        <taxon>Basidiomycota</taxon>
        <taxon>Agaricomycotina</taxon>
        <taxon>Tremellomycetes</taxon>
        <taxon>Trichosporonales</taxon>
        <taxon>Trichosporonaceae</taxon>
        <taxon>Cutaneotrichosporon</taxon>
    </lineage>
</organism>
<reference evidence="3" key="1">
    <citation type="journal article" date="2023" name="BMC Genomics">
        <title>Chromosome-level genome assemblies of Cutaneotrichosporon spp. (Trichosporonales, Basidiomycota) reveal imbalanced evolution between nucleotide sequences and chromosome synteny.</title>
        <authorList>
            <person name="Kobayashi Y."/>
            <person name="Kayamori A."/>
            <person name="Aoki K."/>
            <person name="Shiwa Y."/>
            <person name="Matsutani M."/>
            <person name="Fujita N."/>
            <person name="Sugita T."/>
            <person name="Iwasaki W."/>
            <person name="Tanaka N."/>
            <person name="Takashima M."/>
        </authorList>
    </citation>
    <scope>NUCLEOTIDE SEQUENCE</scope>
    <source>
        <strain evidence="3">HIS016</strain>
    </source>
</reference>
<dbReference type="Gene3D" id="2.60.210.10">
    <property type="entry name" value="Apoptosis, Tumor Necrosis Factor Receptor Associated Protein 2, Chain A"/>
    <property type="match status" value="1"/>
</dbReference>